<dbReference type="EMBL" id="QJVD01000058">
    <property type="protein sequence ID" value="PYI64307.1"/>
    <property type="molecule type" value="Genomic_DNA"/>
</dbReference>
<gene>
    <name evidence="2" type="ORF">CVV68_22315</name>
</gene>
<sequence>MTVPAKVFLHWLDDVAGSTSHAAVCRAAGIKRSTLAQQLVRGRVTMATVAAVSRSLQLPVVESISTFDQYRGLAAGIVQPTDAELLSQISDMDLLQGILNRSSAADNGTEPALAELSPMPHRASVRTWLDAVDPSDLRKQVARDAGIAPQNLSAQITANRLTPELAIRSAQLAGVGLTNGLVATGFLTPTEAGWAPASRTAALRKTSNSALVSLAAERLEALSRTLRRVEQDAAAAETIWENLG</sequence>
<evidence type="ECO:0000313" key="3">
    <source>
        <dbReference type="Proteomes" id="UP000247832"/>
    </source>
</evidence>
<accession>A0A2V5LP98</accession>
<reference evidence="2 3" key="1">
    <citation type="submission" date="2018-05" db="EMBL/GenBank/DDBJ databases">
        <title>Genetic diversity of glacier-inhabiting Cryobacterium bacteria in China and description of Cryobacterium mengkeensis sp. nov. and Arthrobacter glacialis sp. nov.</title>
        <authorList>
            <person name="Liu Q."/>
            <person name="Xin Y.-H."/>
        </authorList>
    </citation>
    <scope>NUCLEOTIDE SEQUENCE [LARGE SCALE GENOMIC DNA]</scope>
    <source>
        <strain evidence="2 3">LI2</strain>
    </source>
</reference>
<protein>
    <submittedName>
        <fullName evidence="2">Uncharacterized protein</fullName>
    </submittedName>
</protein>
<comment type="caution">
    <text evidence="2">The sequence shown here is derived from an EMBL/GenBank/DDBJ whole genome shotgun (WGS) entry which is preliminary data.</text>
</comment>
<evidence type="ECO:0000256" key="1">
    <source>
        <dbReference type="SAM" id="Coils"/>
    </source>
</evidence>
<name>A0A2V5LP98_9MICC</name>
<dbReference type="RefSeq" id="WP_110503181.1">
    <property type="nucleotide sequence ID" value="NZ_QJVD01000058.1"/>
</dbReference>
<proteinExistence type="predicted"/>
<feature type="coiled-coil region" evidence="1">
    <location>
        <begin position="212"/>
        <end position="239"/>
    </location>
</feature>
<keyword evidence="1" id="KW-0175">Coiled coil</keyword>
<dbReference type="AlphaFoldDB" id="A0A2V5LP98"/>
<dbReference type="OrthoDB" id="5107685at2"/>
<organism evidence="2 3">
    <name type="scientific">Arthrobacter livingstonensis</name>
    <dbReference type="NCBI Taxonomy" id="670078"/>
    <lineage>
        <taxon>Bacteria</taxon>
        <taxon>Bacillati</taxon>
        <taxon>Actinomycetota</taxon>
        <taxon>Actinomycetes</taxon>
        <taxon>Micrococcales</taxon>
        <taxon>Micrococcaceae</taxon>
        <taxon>Arthrobacter</taxon>
    </lineage>
</organism>
<dbReference type="Proteomes" id="UP000247832">
    <property type="component" value="Unassembled WGS sequence"/>
</dbReference>
<keyword evidence="3" id="KW-1185">Reference proteome</keyword>
<evidence type="ECO:0000313" key="2">
    <source>
        <dbReference type="EMBL" id="PYI64307.1"/>
    </source>
</evidence>